<name>A0A9W4WUH4_9GLOM</name>
<dbReference type="AlphaFoldDB" id="A0A9W4WUH4"/>
<gene>
    <name evidence="2" type="ORF">FWILDA_LOCUS5901</name>
</gene>
<sequence>MSKFFSLKPNKVKELVEAAKPVVTIFSAIISLEKKIEEKERNIKNKKIVAEDIKKLKTELKKKKKELEKMGKKKVIENSKAIRFLMDYNKNFVKYLAKGYSSFNKKIDPEELVSEGISSLPKAIEKFNPDCGSTLPTYSGSENKEKKNVVYYDNSYQNDDKENKSYSLLETLHDEENVELTAEQIRHRDAVIQTNHLINTLEDREAILLIRLLSGVKPSNLLDIYYLATEEEKGELKKKMKLGNKFNPELLQKNSLEEKKFQNLPLVKKYLSLFAKSYNFSEASKTLGKSENMARRLKQESFKKLQKLAKERNLNLLI</sequence>
<dbReference type="Proteomes" id="UP001153678">
    <property type="component" value="Unassembled WGS sequence"/>
</dbReference>
<comment type="caution">
    <text evidence="2">The sequence shown here is derived from an EMBL/GenBank/DDBJ whole genome shotgun (WGS) entry which is preliminary data.</text>
</comment>
<feature type="coiled-coil region" evidence="1">
    <location>
        <begin position="29"/>
        <end position="73"/>
    </location>
</feature>
<accession>A0A9W4WUH4</accession>
<organism evidence="2 3">
    <name type="scientific">Funneliformis geosporum</name>
    <dbReference type="NCBI Taxonomy" id="1117311"/>
    <lineage>
        <taxon>Eukaryota</taxon>
        <taxon>Fungi</taxon>
        <taxon>Fungi incertae sedis</taxon>
        <taxon>Mucoromycota</taxon>
        <taxon>Glomeromycotina</taxon>
        <taxon>Glomeromycetes</taxon>
        <taxon>Glomerales</taxon>
        <taxon>Glomeraceae</taxon>
        <taxon>Funneliformis</taxon>
    </lineage>
</organism>
<protein>
    <submittedName>
        <fullName evidence="2">5280_t:CDS:1</fullName>
    </submittedName>
</protein>
<dbReference type="Gene3D" id="1.20.120.1810">
    <property type="match status" value="1"/>
</dbReference>
<dbReference type="InterPro" id="IPR013325">
    <property type="entry name" value="RNA_pol_sigma_r2"/>
</dbReference>
<evidence type="ECO:0000313" key="2">
    <source>
        <dbReference type="EMBL" id="CAI2173074.1"/>
    </source>
</evidence>
<reference evidence="2" key="1">
    <citation type="submission" date="2022-08" db="EMBL/GenBank/DDBJ databases">
        <authorList>
            <person name="Kallberg Y."/>
            <person name="Tangrot J."/>
            <person name="Rosling A."/>
        </authorList>
    </citation>
    <scope>NUCLEOTIDE SEQUENCE</scope>
    <source>
        <strain evidence="2">Wild A</strain>
    </source>
</reference>
<keyword evidence="3" id="KW-1185">Reference proteome</keyword>
<dbReference type="OrthoDB" id="2444507at2759"/>
<proteinExistence type="predicted"/>
<dbReference type="SUPFAM" id="SSF88946">
    <property type="entry name" value="Sigma2 domain of RNA polymerase sigma factors"/>
    <property type="match status" value="1"/>
</dbReference>
<evidence type="ECO:0000313" key="3">
    <source>
        <dbReference type="Proteomes" id="UP001153678"/>
    </source>
</evidence>
<evidence type="ECO:0000256" key="1">
    <source>
        <dbReference type="SAM" id="Coils"/>
    </source>
</evidence>
<dbReference type="GO" id="GO:0006352">
    <property type="term" value="P:DNA-templated transcription initiation"/>
    <property type="evidence" value="ECO:0007669"/>
    <property type="project" value="InterPro"/>
</dbReference>
<keyword evidence="1" id="KW-0175">Coiled coil</keyword>
<dbReference type="GO" id="GO:0003700">
    <property type="term" value="F:DNA-binding transcription factor activity"/>
    <property type="evidence" value="ECO:0007669"/>
    <property type="project" value="InterPro"/>
</dbReference>
<dbReference type="EMBL" id="CAMKVN010001015">
    <property type="protein sequence ID" value="CAI2173074.1"/>
    <property type="molecule type" value="Genomic_DNA"/>
</dbReference>